<protein>
    <submittedName>
        <fullName evidence="1">Uncharacterized protein</fullName>
    </submittedName>
</protein>
<sequence>MAPAIKEKAWSSFQIETLVDEYIARKGVILGALRLGITKEHKKKAWTEIVEAIEQACPDEKIALCVTNPLKDLFMEMGPSNSYVSAIDTPYYTSKICYLSKASLNLDLQERICDRKIFHTEHLKHLLHILTPMADLSSTHFPQLIGTCHWHKIEGIQVFVQ</sequence>
<reference evidence="1 2" key="1">
    <citation type="journal article" date="2023" name="Nucleic Acids Res.">
        <title>The hologenome of Daphnia magna reveals possible DNA methylation and microbiome-mediated evolution of the host genome.</title>
        <authorList>
            <person name="Chaturvedi A."/>
            <person name="Li X."/>
            <person name="Dhandapani V."/>
            <person name="Marshall H."/>
            <person name="Kissane S."/>
            <person name="Cuenca-Cambronero M."/>
            <person name="Asole G."/>
            <person name="Calvet F."/>
            <person name="Ruiz-Romero M."/>
            <person name="Marangio P."/>
            <person name="Guigo R."/>
            <person name="Rago D."/>
            <person name="Mirbahai L."/>
            <person name="Eastwood N."/>
            <person name="Colbourne J.K."/>
            <person name="Zhou J."/>
            <person name="Mallon E."/>
            <person name="Orsini L."/>
        </authorList>
    </citation>
    <scope>NUCLEOTIDE SEQUENCE [LARGE SCALE GENOMIC DNA]</scope>
    <source>
        <strain evidence="1">LRV0_1</strain>
    </source>
</reference>
<accession>A0ABR0A9W8</accession>
<evidence type="ECO:0000313" key="1">
    <source>
        <dbReference type="EMBL" id="KAK4021869.1"/>
    </source>
</evidence>
<organism evidence="1 2">
    <name type="scientific">Daphnia magna</name>
    <dbReference type="NCBI Taxonomy" id="35525"/>
    <lineage>
        <taxon>Eukaryota</taxon>
        <taxon>Metazoa</taxon>
        <taxon>Ecdysozoa</taxon>
        <taxon>Arthropoda</taxon>
        <taxon>Crustacea</taxon>
        <taxon>Branchiopoda</taxon>
        <taxon>Diplostraca</taxon>
        <taxon>Cladocera</taxon>
        <taxon>Anomopoda</taxon>
        <taxon>Daphniidae</taxon>
        <taxon>Daphnia</taxon>
    </lineage>
</organism>
<dbReference type="Proteomes" id="UP001234178">
    <property type="component" value="Unassembled WGS sequence"/>
</dbReference>
<comment type="caution">
    <text evidence="1">The sequence shown here is derived from an EMBL/GenBank/DDBJ whole genome shotgun (WGS) entry which is preliminary data.</text>
</comment>
<keyword evidence="2" id="KW-1185">Reference proteome</keyword>
<evidence type="ECO:0000313" key="2">
    <source>
        <dbReference type="Proteomes" id="UP001234178"/>
    </source>
</evidence>
<name>A0ABR0A9W8_9CRUS</name>
<dbReference type="EMBL" id="JAOYFB010000037">
    <property type="protein sequence ID" value="KAK4021869.1"/>
    <property type="molecule type" value="Genomic_DNA"/>
</dbReference>
<proteinExistence type="predicted"/>
<gene>
    <name evidence="1" type="ORF">OUZ56_007358</name>
</gene>